<proteinExistence type="predicted"/>
<evidence type="ECO:0000256" key="4">
    <source>
        <dbReference type="ARBA" id="ARBA00022833"/>
    </source>
</evidence>
<evidence type="ECO:0000256" key="1">
    <source>
        <dbReference type="ARBA" id="ARBA00004123"/>
    </source>
</evidence>
<evidence type="ECO:0000256" key="8">
    <source>
        <dbReference type="ARBA" id="ARBA00023242"/>
    </source>
</evidence>
<accession>A0A1U7Z569</accession>
<evidence type="ECO:0000256" key="5">
    <source>
        <dbReference type="ARBA" id="ARBA00023015"/>
    </source>
</evidence>
<sequence length="180" mass="20375">MMKPGSQSTPKTSEKSRGGTGSVSLFAVQCGKCFKWRVIPTKEEYEDIRSRFVEDPWFCSNRSGISCEDLAEIEYDNTRTWVIDKPNIPKTPDGFEREVVMRKDYSRMDTYYITPTGKKVRAPSEVEKYLEANPKYKGVAVSDFNFAVPKVMEETIPKGVEGRGSTSSNKKLKMSKVGDD</sequence>
<evidence type="ECO:0000256" key="9">
    <source>
        <dbReference type="SAM" id="MobiDB-lite"/>
    </source>
</evidence>
<dbReference type="CDD" id="cd01396">
    <property type="entry name" value="MeCP2_MBD"/>
    <property type="match status" value="1"/>
</dbReference>
<keyword evidence="4" id="KW-0862">Zinc</keyword>
<dbReference type="AlphaFoldDB" id="A0A1U7Z569"/>
<dbReference type="PANTHER" id="PTHR12396:SF10">
    <property type="entry name" value="METHYL-CPG-BINDING DOMAIN-CONTAINING PROTEIN 1-RELATED"/>
    <property type="match status" value="1"/>
</dbReference>
<keyword evidence="7" id="KW-0804">Transcription</keyword>
<dbReference type="STRING" id="4432.A0A1U7Z569"/>
<dbReference type="GO" id="GO:0005634">
    <property type="term" value="C:nucleus"/>
    <property type="evidence" value="ECO:0007669"/>
    <property type="project" value="UniProtKB-SubCell"/>
</dbReference>
<feature type="region of interest" description="Disordered" evidence="9">
    <location>
        <begin position="155"/>
        <end position="180"/>
    </location>
</feature>
<dbReference type="GO" id="GO:0003677">
    <property type="term" value="F:DNA binding"/>
    <property type="evidence" value="ECO:0007669"/>
    <property type="project" value="UniProtKB-KW"/>
</dbReference>
<feature type="compositionally biased region" description="Polar residues" evidence="9">
    <location>
        <begin position="1"/>
        <end position="11"/>
    </location>
</feature>
<dbReference type="OrthoDB" id="10072024at2759"/>
<protein>
    <submittedName>
        <fullName evidence="11">Methyl-CpG-binding domain-containing protein 1-like</fullName>
    </submittedName>
</protein>
<dbReference type="InterPro" id="IPR016177">
    <property type="entry name" value="DNA-bd_dom_sf"/>
</dbReference>
<dbReference type="SUPFAM" id="SSF54171">
    <property type="entry name" value="DNA-binding domain"/>
    <property type="match status" value="1"/>
</dbReference>
<keyword evidence="3" id="KW-0863">Zinc-finger</keyword>
<keyword evidence="10" id="KW-1185">Reference proteome</keyword>
<name>A0A1U7Z569_NELNU</name>
<comment type="subcellular location">
    <subcellularLocation>
        <location evidence="1">Nucleus</location>
    </subcellularLocation>
</comment>
<evidence type="ECO:0000256" key="7">
    <source>
        <dbReference type="ARBA" id="ARBA00023163"/>
    </source>
</evidence>
<dbReference type="PROSITE" id="PS51050">
    <property type="entry name" value="ZF_CW"/>
    <property type="match status" value="1"/>
</dbReference>
<organism evidence="10 11">
    <name type="scientific">Nelumbo nucifera</name>
    <name type="common">Sacred lotus</name>
    <dbReference type="NCBI Taxonomy" id="4432"/>
    <lineage>
        <taxon>Eukaryota</taxon>
        <taxon>Viridiplantae</taxon>
        <taxon>Streptophyta</taxon>
        <taxon>Embryophyta</taxon>
        <taxon>Tracheophyta</taxon>
        <taxon>Spermatophyta</taxon>
        <taxon>Magnoliopsida</taxon>
        <taxon>Proteales</taxon>
        <taxon>Nelumbonaceae</taxon>
        <taxon>Nelumbo</taxon>
    </lineage>
</organism>
<dbReference type="InterPro" id="IPR001739">
    <property type="entry name" value="Methyl_CpG_DNA-bd"/>
</dbReference>
<dbReference type="PROSITE" id="PS50982">
    <property type="entry name" value="MBD"/>
    <property type="match status" value="1"/>
</dbReference>
<dbReference type="KEGG" id="nnu:104586870"/>
<evidence type="ECO:0000256" key="3">
    <source>
        <dbReference type="ARBA" id="ARBA00022771"/>
    </source>
</evidence>
<dbReference type="GO" id="GO:0008270">
    <property type="term" value="F:zinc ion binding"/>
    <property type="evidence" value="ECO:0007669"/>
    <property type="project" value="UniProtKB-KW"/>
</dbReference>
<evidence type="ECO:0000256" key="2">
    <source>
        <dbReference type="ARBA" id="ARBA00022723"/>
    </source>
</evidence>
<evidence type="ECO:0000313" key="11">
    <source>
        <dbReference type="RefSeq" id="XP_010242547.1"/>
    </source>
</evidence>
<dbReference type="OMA" id="NCLKWRV"/>
<dbReference type="InterPro" id="IPR011124">
    <property type="entry name" value="Znf_CW"/>
</dbReference>
<dbReference type="FunCoup" id="A0A1U7Z569">
    <property type="interactions" value="421"/>
</dbReference>
<dbReference type="Proteomes" id="UP000189703">
    <property type="component" value="Unplaced"/>
</dbReference>
<keyword evidence="8" id="KW-0539">Nucleus</keyword>
<dbReference type="RefSeq" id="XP_010242547.1">
    <property type="nucleotide sequence ID" value="XM_010244245.2"/>
</dbReference>
<gene>
    <name evidence="11" type="primary">LOC104586870</name>
</gene>
<dbReference type="GeneID" id="104586870"/>
<dbReference type="Gene3D" id="3.30.890.10">
    <property type="entry name" value="Methyl-cpg-binding Protein 2, Chain A"/>
    <property type="match status" value="1"/>
</dbReference>
<feature type="region of interest" description="Disordered" evidence="9">
    <location>
        <begin position="1"/>
        <end position="20"/>
    </location>
</feature>
<evidence type="ECO:0000256" key="6">
    <source>
        <dbReference type="ARBA" id="ARBA00023125"/>
    </source>
</evidence>
<dbReference type="Gene3D" id="3.30.40.100">
    <property type="match status" value="1"/>
</dbReference>
<dbReference type="SMART" id="SM00391">
    <property type="entry name" value="MBD"/>
    <property type="match status" value="1"/>
</dbReference>
<keyword evidence="6" id="KW-0238">DNA-binding</keyword>
<dbReference type="Pfam" id="PF07496">
    <property type="entry name" value="zf-CW"/>
    <property type="match status" value="1"/>
</dbReference>
<dbReference type="eggNOG" id="KOG4161">
    <property type="taxonomic scope" value="Eukaryota"/>
</dbReference>
<keyword evidence="2" id="KW-0479">Metal-binding</keyword>
<reference evidence="11" key="1">
    <citation type="submission" date="2025-08" db="UniProtKB">
        <authorList>
            <consortium name="RefSeq"/>
        </authorList>
    </citation>
    <scope>IDENTIFICATION</scope>
</reference>
<dbReference type="Pfam" id="PF01429">
    <property type="entry name" value="MBD"/>
    <property type="match status" value="1"/>
</dbReference>
<dbReference type="PANTHER" id="PTHR12396">
    <property type="entry name" value="METHYL-CPG BINDING PROTEIN, MBD"/>
    <property type="match status" value="1"/>
</dbReference>
<evidence type="ECO:0000313" key="10">
    <source>
        <dbReference type="Proteomes" id="UP000189703"/>
    </source>
</evidence>
<keyword evidence="5" id="KW-0805">Transcription regulation</keyword>